<dbReference type="AlphaFoldDB" id="A0A4C1WAA6"/>
<evidence type="ECO:0000313" key="2">
    <source>
        <dbReference type="Proteomes" id="UP000299102"/>
    </source>
</evidence>
<dbReference type="Proteomes" id="UP000299102">
    <property type="component" value="Unassembled WGS sequence"/>
</dbReference>
<sequence>MAERILMRLSQFGSLRGNDFEASDSKVLRLKCRSNHVPPARKLMFYKFIRVEHHYADHVKPLFPDVVTALVITGVSRSRLSQVQRGG</sequence>
<organism evidence="1 2">
    <name type="scientific">Eumeta variegata</name>
    <name type="common">Bagworm moth</name>
    <name type="synonym">Eumeta japonica</name>
    <dbReference type="NCBI Taxonomy" id="151549"/>
    <lineage>
        <taxon>Eukaryota</taxon>
        <taxon>Metazoa</taxon>
        <taxon>Ecdysozoa</taxon>
        <taxon>Arthropoda</taxon>
        <taxon>Hexapoda</taxon>
        <taxon>Insecta</taxon>
        <taxon>Pterygota</taxon>
        <taxon>Neoptera</taxon>
        <taxon>Endopterygota</taxon>
        <taxon>Lepidoptera</taxon>
        <taxon>Glossata</taxon>
        <taxon>Ditrysia</taxon>
        <taxon>Tineoidea</taxon>
        <taxon>Psychidae</taxon>
        <taxon>Oiketicinae</taxon>
        <taxon>Eumeta</taxon>
    </lineage>
</organism>
<protein>
    <submittedName>
        <fullName evidence="1">Uncharacterized protein</fullName>
    </submittedName>
</protein>
<gene>
    <name evidence="1" type="ORF">EVAR_79649_1</name>
</gene>
<keyword evidence="2" id="KW-1185">Reference proteome</keyword>
<dbReference type="EMBL" id="BGZK01000510">
    <property type="protein sequence ID" value="GBP47800.1"/>
    <property type="molecule type" value="Genomic_DNA"/>
</dbReference>
<evidence type="ECO:0000313" key="1">
    <source>
        <dbReference type="EMBL" id="GBP47800.1"/>
    </source>
</evidence>
<accession>A0A4C1WAA6</accession>
<proteinExistence type="predicted"/>
<reference evidence="1 2" key="1">
    <citation type="journal article" date="2019" name="Commun. Biol.">
        <title>The bagworm genome reveals a unique fibroin gene that provides high tensile strength.</title>
        <authorList>
            <person name="Kono N."/>
            <person name="Nakamura H."/>
            <person name="Ohtoshi R."/>
            <person name="Tomita M."/>
            <person name="Numata K."/>
            <person name="Arakawa K."/>
        </authorList>
    </citation>
    <scope>NUCLEOTIDE SEQUENCE [LARGE SCALE GENOMIC DNA]</scope>
</reference>
<comment type="caution">
    <text evidence="1">The sequence shown here is derived from an EMBL/GenBank/DDBJ whole genome shotgun (WGS) entry which is preliminary data.</text>
</comment>
<name>A0A4C1WAA6_EUMVA</name>